<evidence type="ECO:0000313" key="2">
    <source>
        <dbReference type="Proteomes" id="UP001596383"/>
    </source>
</evidence>
<evidence type="ECO:0000313" key="1">
    <source>
        <dbReference type="EMBL" id="MFC6764562.1"/>
    </source>
</evidence>
<gene>
    <name evidence="1" type="ORF">ACFQE6_05805</name>
</gene>
<name>A0ABD5SLR8_9EURY</name>
<keyword evidence="2" id="KW-1185">Reference proteome</keyword>
<protein>
    <submittedName>
        <fullName evidence="1">Uncharacterized protein</fullName>
    </submittedName>
</protein>
<dbReference type="AlphaFoldDB" id="A0ABD5SLR8"/>
<dbReference type="Proteomes" id="UP001596383">
    <property type="component" value="Unassembled WGS sequence"/>
</dbReference>
<reference evidence="1 2" key="1">
    <citation type="journal article" date="2019" name="Int. J. Syst. Evol. Microbiol.">
        <title>The Global Catalogue of Microorganisms (GCM) 10K type strain sequencing project: providing services to taxonomists for standard genome sequencing and annotation.</title>
        <authorList>
            <consortium name="The Broad Institute Genomics Platform"/>
            <consortium name="The Broad Institute Genome Sequencing Center for Infectious Disease"/>
            <person name="Wu L."/>
            <person name="Ma J."/>
        </authorList>
    </citation>
    <scope>NUCLEOTIDE SEQUENCE [LARGE SCALE GENOMIC DNA]</scope>
    <source>
        <strain evidence="1 2">LMG 29247</strain>
    </source>
</reference>
<dbReference type="RefSeq" id="WP_273737620.1">
    <property type="nucleotide sequence ID" value="NZ_JAQIVI010000091.1"/>
</dbReference>
<organism evidence="1 2">
    <name type="scientific">Natrinema soli</name>
    <dbReference type="NCBI Taxonomy" id="1930624"/>
    <lineage>
        <taxon>Archaea</taxon>
        <taxon>Methanobacteriati</taxon>
        <taxon>Methanobacteriota</taxon>
        <taxon>Stenosarchaea group</taxon>
        <taxon>Halobacteria</taxon>
        <taxon>Halobacteriales</taxon>
        <taxon>Natrialbaceae</taxon>
        <taxon>Natrinema</taxon>
    </lineage>
</organism>
<comment type="caution">
    <text evidence="1">The sequence shown here is derived from an EMBL/GenBank/DDBJ whole genome shotgun (WGS) entry which is preliminary data.</text>
</comment>
<dbReference type="EMBL" id="JBHSWV010000091">
    <property type="protein sequence ID" value="MFC6764562.1"/>
    <property type="molecule type" value="Genomic_DNA"/>
</dbReference>
<accession>A0ABD5SLR8</accession>
<proteinExistence type="predicted"/>
<sequence length="48" mass="5437">MPEDEFTAAWHILADNSFMYFVERVRNLDPSNGYSKKDIVDAAGISTN</sequence>